<evidence type="ECO:0000313" key="4">
    <source>
        <dbReference type="Proteomes" id="UP000824176"/>
    </source>
</evidence>
<dbReference type="Proteomes" id="UP000824176">
    <property type="component" value="Unassembled WGS sequence"/>
</dbReference>
<dbReference type="InterPro" id="IPR004175">
    <property type="entry name" value="RNA_CPDase"/>
</dbReference>
<evidence type="ECO:0000256" key="2">
    <source>
        <dbReference type="HAMAP-Rule" id="MF_01940"/>
    </source>
</evidence>
<dbReference type="NCBIfam" id="TIGR02258">
    <property type="entry name" value="2_5_ligase"/>
    <property type="match status" value="1"/>
</dbReference>
<dbReference type="SUPFAM" id="SSF55144">
    <property type="entry name" value="LigT-like"/>
    <property type="match status" value="1"/>
</dbReference>
<feature type="active site" description="Proton donor" evidence="2">
    <location>
        <position position="39"/>
    </location>
</feature>
<comment type="similarity">
    <text evidence="2">Belongs to the 2H phosphoesterase superfamily. ThpR family.</text>
</comment>
<dbReference type="InterPro" id="IPR009097">
    <property type="entry name" value="Cyclic_Pdiesterase"/>
</dbReference>
<reference evidence="3" key="2">
    <citation type="submission" date="2021-04" db="EMBL/GenBank/DDBJ databases">
        <authorList>
            <person name="Gilroy R."/>
        </authorList>
    </citation>
    <scope>NUCLEOTIDE SEQUENCE</scope>
    <source>
        <strain evidence="3">ChiW4-1371</strain>
    </source>
</reference>
<dbReference type="GO" id="GO:0004113">
    <property type="term" value="F:2',3'-cyclic-nucleotide 3'-phosphodiesterase activity"/>
    <property type="evidence" value="ECO:0007669"/>
    <property type="project" value="InterPro"/>
</dbReference>
<sequence length="190" mass="22464">MRAFIGFEIPEQIRKLYVSTCKSLHSSCNISFVRLDKMHITLAFFNNLPEKEIETVKNILLDIKTEQFEIKCENMGLFKRKGIPSTVYIKIFSEGLQNYAEKLHSKLRELNINFDDKKPYTPHITLARINEMVDEQEFAKSYRYIAKTFKPSSFYVESVHLYSSDMITYKKEISEDFIKIFNDEETNEEI</sequence>
<dbReference type="GO" id="GO:0008664">
    <property type="term" value="F:RNA 2',3'-cyclic 3'-phosphodiesterase activity"/>
    <property type="evidence" value="ECO:0007669"/>
    <property type="project" value="UniProtKB-EC"/>
</dbReference>
<reference evidence="3" key="1">
    <citation type="journal article" date="2021" name="PeerJ">
        <title>Extensive microbial diversity within the chicken gut microbiome revealed by metagenomics and culture.</title>
        <authorList>
            <person name="Gilroy R."/>
            <person name="Ravi A."/>
            <person name="Getino M."/>
            <person name="Pursley I."/>
            <person name="Horton D.L."/>
            <person name="Alikhan N.F."/>
            <person name="Baker D."/>
            <person name="Gharbi K."/>
            <person name="Hall N."/>
            <person name="Watson M."/>
            <person name="Adriaenssens E.M."/>
            <person name="Foster-Nyarko E."/>
            <person name="Jarju S."/>
            <person name="Secka A."/>
            <person name="Antonio M."/>
            <person name="Oren A."/>
            <person name="Chaudhuri R.R."/>
            <person name="La Ragione R."/>
            <person name="Hildebrand F."/>
            <person name="Pallen M.J."/>
        </authorList>
    </citation>
    <scope>NUCLEOTIDE SEQUENCE</scope>
    <source>
        <strain evidence="3">ChiW4-1371</strain>
    </source>
</reference>
<evidence type="ECO:0000313" key="3">
    <source>
        <dbReference type="EMBL" id="HIZ88780.1"/>
    </source>
</evidence>
<feature type="short sequence motif" description="HXTX 1" evidence="2">
    <location>
        <begin position="39"/>
        <end position="42"/>
    </location>
</feature>
<dbReference type="EMBL" id="DXAQ01000035">
    <property type="protein sequence ID" value="HIZ88780.1"/>
    <property type="molecule type" value="Genomic_DNA"/>
</dbReference>
<feature type="active site" description="Proton acceptor" evidence="2">
    <location>
        <position position="123"/>
    </location>
</feature>
<organism evidence="3 4">
    <name type="scientific">Candidatus Mucispirillum faecigallinarum</name>
    <dbReference type="NCBI Taxonomy" id="2838699"/>
    <lineage>
        <taxon>Bacteria</taxon>
        <taxon>Pseudomonadati</taxon>
        <taxon>Deferribacterota</taxon>
        <taxon>Deferribacteres</taxon>
        <taxon>Deferribacterales</taxon>
        <taxon>Mucispirillaceae</taxon>
        <taxon>Mucispirillum</taxon>
    </lineage>
</organism>
<keyword evidence="1 2" id="KW-0378">Hydrolase</keyword>
<dbReference type="AlphaFoldDB" id="A0A9D2GU69"/>
<comment type="function">
    <text evidence="2">Hydrolyzes RNA 2',3'-cyclic phosphodiester to an RNA 2'-phosphomonoester.</text>
</comment>
<dbReference type="PANTHER" id="PTHR35561:SF1">
    <property type="entry name" value="RNA 2',3'-CYCLIC PHOSPHODIESTERASE"/>
    <property type="match status" value="1"/>
</dbReference>
<evidence type="ECO:0000256" key="1">
    <source>
        <dbReference type="ARBA" id="ARBA00022801"/>
    </source>
</evidence>
<accession>A0A9D2GU69</accession>
<comment type="catalytic activity">
    <reaction evidence="2">
        <text>a 3'-end 2',3'-cyclophospho-ribonucleotide-RNA + H2O = a 3'-end 2'-phospho-ribonucleotide-RNA + H(+)</text>
        <dbReference type="Rhea" id="RHEA:11828"/>
        <dbReference type="Rhea" id="RHEA-COMP:10464"/>
        <dbReference type="Rhea" id="RHEA-COMP:17353"/>
        <dbReference type="ChEBI" id="CHEBI:15377"/>
        <dbReference type="ChEBI" id="CHEBI:15378"/>
        <dbReference type="ChEBI" id="CHEBI:83064"/>
        <dbReference type="ChEBI" id="CHEBI:173113"/>
        <dbReference type="EC" id="3.1.4.58"/>
    </reaction>
</comment>
<dbReference type="HAMAP" id="MF_01940">
    <property type="entry name" value="RNA_CPDase"/>
    <property type="match status" value="1"/>
</dbReference>
<dbReference type="Gene3D" id="3.90.1140.10">
    <property type="entry name" value="Cyclic phosphodiesterase"/>
    <property type="match status" value="1"/>
</dbReference>
<dbReference type="PANTHER" id="PTHR35561">
    <property type="entry name" value="RNA 2',3'-CYCLIC PHOSPHODIESTERASE"/>
    <property type="match status" value="1"/>
</dbReference>
<comment type="caution">
    <text evidence="3">The sequence shown here is derived from an EMBL/GenBank/DDBJ whole genome shotgun (WGS) entry which is preliminary data.</text>
</comment>
<dbReference type="Pfam" id="PF13563">
    <property type="entry name" value="2_5_RNA_ligase2"/>
    <property type="match status" value="1"/>
</dbReference>
<gene>
    <name evidence="3" type="primary">thpR</name>
    <name evidence="3" type="ORF">H9804_02450</name>
</gene>
<protein>
    <recommendedName>
        <fullName evidence="2">RNA 2',3'-cyclic phosphodiesterase</fullName>
        <shortName evidence="2">RNA 2',3'-CPDase</shortName>
        <ecNumber evidence="2">3.1.4.58</ecNumber>
    </recommendedName>
</protein>
<feature type="short sequence motif" description="HXTX 2" evidence="2">
    <location>
        <begin position="123"/>
        <end position="126"/>
    </location>
</feature>
<proteinExistence type="inferred from homology"/>
<name>A0A9D2GU69_9BACT</name>
<dbReference type="EC" id="3.1.4.58" evidence="2"/>